<dbReference type="RefSeq" id="WP_153271992.1">
    <property type="nucleotide sequence ID" value="NZ_CP043498.1"/>
</dbReference>
<evidence type="ECO:0000256" key="2">
    <source>
        <dbReference type="ARBA" id="ARBA00009142"/>
    </source>
</evidence>
<feature type="transmembrane region" description="Helical" evidence="8">
    <location>
        <begin position="29"/>
        <end position="50"/>
    </location>
</feature>
<feature type="transmembrane region" description="Helical" evidence="8">
    <location>
        <begin position="62"/>
        <end position="85"/>
    </location>
</feature>
<comment type="subcellular location">
    <subcellularLocation>
        <location evidence="1 8">Cell membrane</location>
        <topology evidence="1 8">Multi-pass membrane protein</topology>
    </subcellularLocation>
</comment>
<dbReference type="Pfam" id="PF01925">
    <property type="entry name" value="TauE"/>
    <property type="match status" value="1"/>
</dbReference>
<evidence type="ECO:0000313" key="10">
    <source>
        <dbReference type="Proteomes" id="UP000326881"/>
    </source>
</evidence>
<accession>A0A5Q0CDC7</accession>
<keyword evidence="7 8" id="KW-0472">Membrane</keyword>
<dbReference type="InterPro" id="IPR052017">
    <property type="entry name" value="TSUP"/>
</dbReference>
<dbReference type="InterPro" id="IPR002781">
    <property type="entry name" value="TM_pro_TauE-like"/>
</dbReference>
<evidence type="ECO:0000256" key="8">
    <source>
        <dbReference type="RuleBase" id="RU363041"/>
    </source>
</evidence>
<feature type="transmembrane region" description="Helical" evidence="8">
    <location>
        <begin position="192"/>
        <end position="212"/>
    </location>
</feature>
<dbReference type="OrthoDB" id="8421744at2"/>
<sequence length="256" mass="27077">MAMIVLGAVVAGFVQGLSGFAFGLVAMSFWAWTIEPQLAAVLVVFGALTGQVTGMISVRRGFNLKVFLPFLLGGMAGIPIGVALLPSLETHLFKTILGVLLIIWCPVMLFARQIPPIRVGGKIADSAVGVIGGIMAGIGGFSGPIPTLWCTLRQMEKDEQRAVIQNFNLAALAFTMATYLSMGMVTAKMLPMFAIVAAAMLLPTILGARFYLRISEATFRKIVLGLLTVSGAGMIASEMPSFLSGHAAARIVDSQR</sequence>
<keyword evidence="5 8" id="KW-0812">Transmembrane</keyword>
<gene>
    <name evidence="9" type="ORF">FZ934_16915</name>
</gene>
<dbReference type="AlphaFoldDB" id="A0A5Q0CDC7"/>
<keyword evidence="6 8" id="KW-1133">Transmembrane helix</keyword>
<comment type="similarity">
    <text evidence="2 8">Belongs to the 4-toluene sulfonate uptake permease (TSUP) (TC 2.A.102) family.</text>
</comment>
<evidence type="ECO:0000256" key="3">
    <source>
        <dbReference type="ARBA" id="ARBA00022448"/>
    </source>
</evidence>
<evidence type="ECO:0000256" key="1">
    <source>
        <dbReference type="ARBA" id="ARBA00004651"/>
    </source>
</evidence>
<dbReference type="KEGG" id="rgr:FZ934_16915"/>
<keyword evidence="4 8" id="KW-1003">Cell membrane</keyword>
<dbReference type="EMBL" id="CP043498">
    <property type="protein sequence ID" value="QFY61927.1"/>
    <property type="molecule type" value="Genomic_DNA"/>
</dbReference>
<feature type="transmembrane region" description="Helical" evidence="8">
    <location>
        <begin position="91"/>
        <end position="111"/>
    </location>
</feature>
<proteinExistence type="inferred from homology"/>
<keyword evidence="3" id="KW-0813">Transport</keyword>
<dbReference type="PANTHER" id="PTHR30269:SF37">
    <property type="entry name" value="MEMBRANE TRANSPORTER PROTEIN"/>
    <property type="match status" value="1"/>
</dbReference>
<dbReference type="Proteomes" id="UP000326881">
    <property type="component" value="Chromosome"/>
</dbReference>
<feature type="transmembrane region" description="Helical" evidence="8">
    <location>
        <begin position="162"/>
        <end position="180"/>
    </location>
</feature>
<keyword evidence="10" id="KW-1185">Reference proteome</keyword>
<name>A0A5Q0CDC7_9HYPH</name>
<dbReference type="PANTHER" id="PTHR30269">
    <property type="entry name" value="TRANSMEMBRANE PROTEIN YFCA"/>
    <property type="match status" value="1"/>
</dbReference>
<evidence type="ECO:0000256" key="5">
    <source>
        <dbReference type="ARBA" id="ARBA00022692"/>
    </source>
</evidence>
<protein>
    <recommendedName>
        <fullName evidence="8">Probable membrane transporter protein</fullName>
    </recommendedName>
</protein>
<evidence type="ECO:0000256" key="4">
    <source>
        <dbReference type="ARBA" id="ARBA00022475"/>
    </source>
</evidence>
<organism evidence="9 10">
    <name type="scientific">Rhizobium grahamii</name>
    <dbReference type="NCBI Taxonomy" id="1120045"/>
    <lineage>
        <taxon>Bacteria</taxon>
        <taxon>Pseudomonadati</taxon>
        <taxon>Pseudomonadota</taxon>
        <taxon>Alphaproteobacteria</taxon>
        <taxon>Hyphomicrobiales</taxon>
        <taxon>Rhizobiaceae</taxon>
        <taxon>Rhizobium/Agrobacterium group</taxon>
        <taxon>Rhizobium</taxon>
    </lineage>
</organism>
<evidence type="ECO:0000256" key="7">
    <source>
        <dbReference type="ARBA" id="ARBA00023136"/>
    </source>
</evidence>
<feature type="transmembrane region" description="Helical" evidence="8">
    <location>
        <begin position="123"/>
        <end position="142"/>
    </location>
</feature>
<evidence type="ECO:0000313" key="9">
    <source>
        <dbReference type="EMBL" id="QFY61927.1"/>
    </source>
</evidence>
<reference evidence="9 10" key="1">
    <citation type="submission" date="2019-08" db="EMBL/GenBank/DDBJ databases">
        <title>Prosopis cineraria nodule microbiome.</title>
        <authorList>
            <person name="Ali R."/>
            <person name="Chaluvadi S.R."/>
            <person name="Wang X."/>
        </authorList>
    </citation>
    <scope>NUCLEOTIDE SEQUENCE [LARGE SCALE GENOMIC DNA]</scope>
    <source>
        <strain evidence="9 10">BG7</strain>
    </source>
</reference>
<evidence type="ECO:0000256" key="6">
    <source>
        <dbReference type="ARBA" id="ARBA00022989"/>
    </source>
</evidence>
<dbReference type="GO" id="GO:0005886">
    <property type="term" value="C:plasma membrane"/>
    <property type="evidence" value="ECO:0007669"/>
    <property type="project" value="UniProtKB-SubCell"/>
</dbReference>